<feature type="transmembrane region" description="Helical" evidence="12">
    <location>
        <begin position="12"/>
        <end position="36"/>
    </location>
</feature>
<dbReference type="GO" id="GO:0046872">
    <property type="term" value="F:metal ion binding"/>
    <property type="evidence" value="ECO:0007669"/>
    <property type="project" value="UniProtKB-UniRule"/>
</dbReference>
<feature type="transmembrane region" description="Helical" evidence="12">
    <location>
        <begin position="125"/>
        <end position="147"/>
    </location>
</feature>
<sequence length="460" mass="51556">MHLDPLILSRLQFAWVIGLHILLPAFTVGLASYIALLEGVHFISKREIYFRISTFWTKIFAISFGMGIVSGIVMPFQFGTNWSRYADSTANVLSPLFAYEGLTAFFLEAAFLGVLLFGRKLVPRWAHFGAALMVASGTLISSFWILAANSWMQTPAGYKIVDGRFFPADWWSIIFNPSFPYRILHNVTGFYITTALVVISVAAYFIRRNQFVSESRVMLSMTFWLLTLLVPLQIVLGDLHGLNTLKYQPAKLAAIEAHWEPEKRAPLILFALPDEKNEMNHAVIEIPLLGSLILTHELNGEVPGLKQWPANERPPVAIPFFSFRIMVGLGIIMLVLIAISLWLRIRHRLYDTPWFLRTCQFAAPLGFLAVLAGWATTEVGRQPWTVYGLLRTSDSVTPSLAGSDVLLSLLGYIVVYLIIFPVGAFLMARIVRKGFAEPEGIELPIEGGQHASPITFTEHQ</sequence>
<dbReference type="Proteomes" id="UP000044071">
    <property type="component" value="Unassembled WGS sequence"/>
</dbReference>
<keyword evidence="14" id="KW-1185">Reference proteome</keyword>
<dbReference type="STRING" id="1034943.BN59_03760"/>
<dbReference type="RefSeq" id="WP_044012730.1">
    <property type="nucleotide sequence ID" value="NZ_CCVW01000005.1"/>
</dbReference>
<feature type="transmembrane region" description="Helical" evidence="12">
    <location>
        <begin position="96"/>
        <end position="118"/>
    </location>
</feature>
<dbReference type="eggNOG" id="COG1271">
    <property type="taxonomic scope" value="Bacteria"/>
</dbReference>
<feature type="transmembrane region" description="Helical" evidence="12">
    <location>
        <begin position="217"/>
        <end position="236"/>
    </location>
</feature>
<evidence type="ECO:0000256" key="4">
    <source>
        <dbReference type="ARBA" id="ARBA00022475"/>
    </source>
</evidence>
<dbReference type="Pfam" id="PF01654">
    <property type="entry name" value="Cyt_bd_oxida_I"/>
    <property type="match status" value="1"/>
</dbReference>
<evidence type="ECO:0000256" key="3">
    <source>
        <dbReference type="ARBA" id="ARBA00022448"/>
    </source>
</evidence>
<evidence type="ECO:0000256" key="1">
    <source>
        <dbReference type="ARBA" id="ARBA00004651"/>
    </source>
</evidence>
<evidence type="ECO:0000256" key="5">
    <source>
        <dbReference type="ARBA" id="ARBA00022617"/>
    </source>
</evidence>
<organism evidence="13 14">
    <name type="scientific">Legionella massiliensis</name>
    <dbReference type="NCBI Taxonomy" id="1034943"/>
    <lineage>
        <taxon>Bacteria</taxon>
        <taxon>Pseudomonadati</taxon>
        <taxon>Pseudomonadota</taxon>
        <taxon>Gammaproteobacteria</taxon>
        <taxon>Legionellales</taxon>
        <taxon>Legionellaceae</taxon>
        <taxon>Legionella</taxon>
    </lineage>
</organism>
<reference evidence="13 14" key="1">
    <citation type="submission" date="2014-06" db="EMBL/GenBank/DDBJ databases">
        <authorList>
            <person name="Urmite Genomes Urmite Genomes"/>
        </authorList>
    </citation>
    <scope>NUCLEOTIDE SEQUENCE [LARGE SCALE GENOMIC DNA]</scope>
</reference>
<dbReference type="GO" id="GO:0016682">
    <property type="term" value="F:oxidoreductase activity, acting on diphenols and related substances as donors, oxygen as acceptor"/>
    <property type="evidence" value="ECO:0007669"/>
    <property type="project" value="TreeGrafter"/>
</dbReference>
<evidence type="ECO:0000256" key="10">
    <source>
        <dbReference type="ARBA" id="ARBA00023004"/>
    </source>
</evidence>
<dbReference type="AlphaFoldDB" id="A0A078L2L0"/>
<keyword evidence="10 12" id="KW-0408">Iron</keyword>
<evidence type="ECO:0000256" key="2">
    <source>
        <dbReference type="ARBA" id="ARBA00009819"/>
    </source>
</evidence>
<dbReference type="PIRSF" id="PIRSF006446">
    <property type="entry name" value="Cyt_quinol_oxidase_1"/>
    <property type="match status" value="1"/>
</dbReference>
<dbReference type="PANTHER" id="PTHR30365:SF14">
    <property type="entry name" value="CYTOCHROME BD MENAQUINOL OXIDASE SUBUNIT I-RELATED"/>
    <property type="match status" value="1"/>
</dbReference>
<accession>A0A078L2L0</accession>
<keyword evidence="7 12" id="KW-0479">Metal-binding</keyword>
<dbReference type="GO" id="GO:0019646">
    <property type="term" value="P:aerobic electron transport chain"/>
    <property type="evidence" value="ECO:0007669"/>
    <property type="project" value="InterPro"/>
</dbReference>
<dbReference type="GO" id="GO:0005886">
    <property type="term" value="C:plasma membrane"/>
    <property type="evidence" value="ECO:0007669"/>
    <property type="project" value="UniProtKB-SubCell"/>
</dbReference>
<keyword evidence="9 12" id="KW-1133">Transmembrane helix</keyword>
<dbReference type="OrthoDB" id="9807042at2"/>
<keyword evidence="8 12" id="KW-0249">Electron transport</keyword>
<dbReference type="GO" id="GO:0070069">
    <property type="term" value="C:cytochrome complex"/>
    <property type="evidence" value="ECO:0007669"/>
    <property type="project" value="UniProtKB-UniRule"/>
</dbReference>
<comment type="similarity">
    <text evidence="2 12">Belongs to the cytochrome ubiquinol oxidase subunit 1 family.</text>
</comment>
<protein>
    <submittedName>
        <fullName evidence="13">Cytochrome d ubiquinol oxidase subunit 1</fullName>
    </submittedName>
</protein>
<evidence type="ECO:0000256" key="11">
    <source>
        <dbReference type="ARBA" id="ARBA00023136"/>
    </source>
</evidence>
<evidence type="ECO:0000313" key="13">
    <source>
        <dbReference type="EMBL" id="CDZ79442.1"/>
    </source>
</evidence>
<keyword evidence="5 12" id="KW-0349">Heme</keyword>
<evidence type="ECO:0000256" key="8">
    <source>
        <dbReference type="ARBA" id="ARBA00022982"/>
    </source>
</evidence>
<keyword evidence="4 12" id="KW-1003">Cell membrane</keyword>
<comment type="subcellular location">
    <subcellularLocation>
        <location evidence="12">Cell inner membrane</location>
    </subcellularLocation>
    <subcellularLocation>
        <location evidence="1">Cell membrane</location>
        <topology evidence="1">Multi-pass membrane protein</topology>
    </subcellularLocation>
</comment>
<gene>
    <name evidence="13" type="primary">cydA_3</name>
    <name evidence="13" type="ORF">BN59_03760</name>
</gene>
<feature type="transmembrane region" description="Helical" evidence="12">
    <location>
        <begin position="183"/>
        <end position="205"/>
    </location>
</feature>
<dbReference type="GO" id="GO:0009055">
    <property type="term" value="F:electron transfer activity"/>
    <property type="evidence" value="ECO:0007669"/>
    <property type="project" value="UniProtKB-UniRule"/>
</dbReference>
<feature type="transmembrane region" description="Helical" evidence="12">
    <location>
        <begin position="405"/>
        <end position="428"/>
    </location>
</feature>
<evidence type="ECO:0000313" key="14">
    <source>
        <dbReference type="Proteomes" id="UP000044071"/>
    </source>
</evidence>
<dbReference type="PANTHER" id="PTHR30365">
    <property type="entry name" value="CYTOCHROME D UBIQUINOL OXIDASE"/>
    <property type="match status" value="1"/>
</dbReference>
<dbReference type="InterPro" id="IPR002585">
    <property type="entry name" value="Cyt-d_ubiquinol_oxidase_su_1"/>
</dbReference>
<evidence type="ECO:0000256" key="6">
    <source>
        <dbReference type="ARBA" id="ARBA00022692"/>
    </source>
</evidence>
<proteinExistence type="inferred from homology"/>
<keyword evidence="6 12" id="KW-0812">Transmembrane</keyword>
<evidence type="ECO:0000256" key="12">
    <source>
        <dbReference type="PIRNR" id="PIRNR006446"/>
    </source>
</evidence>
<evidence type="ECO:0000256" key="7">
    <source>
        <dbReference type="ARBA" id="ARBA00022723"/>
    </source>
</evidence>
<feature type="transmembrane region" description="Helical" evidence="12">
    <location>
        <begin position="48"/>
        <end position="76"/>
    </location>
</feature>
<keyword evidence="3 12" id="KW-0813">Transport</keyword>
<evidence type="ECO:0000256" key="9">
    <source>
        <dbReference type="ARBA" id="ARBA00022989"/>
    </source>
</evidence>
<feature type="transmembrane region" description="Helical" evidence="12">
    <location>
        <begin position="321"/>
        <end position="343"/>
    </location>
</feature>
<keyword evidence="11 12" id="KW-0472">Membrane</keyword>
<name>A0A078L2L0_9GAMM</name>
<dbReference type="EMBL" id="CCSB01000005">
    <property type="protein sequence ID" value="CDZ79442.1"/>
    <property type="molecule type" value="Genomic_DNA"/>
</dbReference>
<dbReference type="GO" id="GO:0020037">
    <property type="term" value="F:heme binding"/>
    <property type="evidence" value="ECO:0007669"/>
    <property type="project" value="TreeGrafter"/>
</dbReference>
<feature type="transmembrane region" description="Helical" evidence="12">
    <location>
        <begin position="355"/>
        <end position="375"/>
    </location>
</feature>